<sequence>MNVELPPESEAAKADMDEMNAKLKGLGFRTCRLAYDWGYQTYADIFARAKQRKHHEEIKQPFKSGDLVKVFKTVSEGDVAWEGTVSLNHKRYHHGIQKGMRTEKWVGMFYNQLPARLERDGDVKFGALEPFSETGTEGTIWSFCEYGKDGYDALVCLKDGDKLTVYKNVCEGEVEWEGAIDVGPVDVKKLKWHEVVRDTNHMDTQKWLELSFQRRPVVVIPS</sequence>
<dbReference type="AlphaFoldDB" id="A0A7T5R0L0"/>
<accession>A0A7T5R0L0</accession>
<name>A0A7T5R0L0_9BACT</name>
<evidence type="ECO:0000313" key="2">
    <source>
        <dbReference type="Proteomes" id="UP000595362"/>
    </source>
</evidence>
<proteinExistence type="predicted"/>
<dbReference type="Proteomes" id="UP000595362">
    <property type="component" value="Chromosome"/>
</dbReference>
<organism evidence="1 2">
    <name type="scientific">Micavibrio aeruginosavorus</name>
    <dbReference type="NCBI Taxonomy" id="349221"/>
    <lineage>
        <taxon>Bacteria</taxon>
        <taxon>Pseudomonadati</taxon>
        <taxon>Bdellovibrionota</taxon>
        <taxon>Bdellovibrionia</taxon>
        <taxon>Bdellovibrionales</taxon>
        <taxon>Pseudobdellovibrionaceae</taxon>
        <taxon>Micavibrio</taxon>
    </lineage>
</organism>
<gene>
    <name evidence="1" type="ORF">HYS17_07050</name>
</gene>
<dbReference type="EMBL" id="CP066681">
    <property type="protein sequence ID" value="QQG35308.1"/>
    <property type="molecule type" value="Genomic_DNA"/>
</dbReference>
<protein>
    <submittedName>
        <fullName evidence="1">Uncharacterized protein</fullName>
    </submittedName>
</protein>
<evidence type="ECO:0000313" key="1">
    <source>
        <dbReference type="EMBL" id="QQG35308.1"/>
    </source>
</evidence>
<reference evidence="1 2" key="1">
    <citation type="submission" date="2020-07" db="EMBL/GenBank/DDBJ databases">
        <title>Huge and variable diversity of episymbiotic CPR bacteria and DPANN archaea in groundwater ecosystems.</title>
        <authorList>
            <person name="He C.Y."/>
            <person name="Keren R."/>
            <person name="Whittaker M."/>
            <person name="Farag I.F."/>
            <person name="Doudna J."/>
            <person name="Cate J.H.D."/>
            <person name="Banfield J.F."/>
        </authorList>
    </citation>
    <scope>NUCLEOTIDE SEQUENCE [LARGE SCALE GENOMIC DNA]</scope>
    <source>
        <strain evidence="1">NC_groundwater_70_Ag_B-0.1um_54_66</strain>
    </source>
</reference>